<dbReference type="GO" id="GO:0016787">
    <property type="term" value="F:hydrolase activity"/>
    <property type="evidence" value="ECO:0007669"/>
    <property type="project" value="InterPro"/>
</dbReference>
<feature type="binding site" evidence="1">
    <location>
        <position position="105"/>
    </location>
    <ligand>
        <name>Mn(2+)</name>
        <dbReference type="ChEBI" id="CHEBI:29035"/>
        <label>2</label>
    </ligand>
</feature>
<protein>
    <submittedName>
        <fullName evidence="3">Amidohydrolase</fullName>
    </submittedName>
</protein>
<dbReference type="AlphaFoldDB" id="A0AB39HQV8"/>
<organism evidence="3">
    <name type="scientific">Ornithinibacillus sp. 4-3</name>
    <dbReference type="NCBI Taxonomy" id="3231488"/>
    <lineage>
        <taxon>Bacteria</taxon>
        <taxon>Bacillati</taxon>
        <taxon>Bacillota</taxon>
        <taxon>Bacilli</taxon>
        <taxon>Bacillales</taxon>
        <taxon>Bacillaceae</taxon>
        <taxon>Ornithinibacillus</taxon>
    </lineage>
</organism>
<feature type="binding site" evidence="1">
    <location>
        <position position="165"/>
    </location>
    <ligand>
        <name>Mn(2+)</name>
        <dbReference type="ChEBI" id="CHEBI:29035"/>
        <label>2</label>
    </ligand>
</feature>
<dbReference type="RefSeq" id="WP_368653387.1">
    <property type="nucleotide sequence ID" value="NZ_CP162599.1"/>
</dbReference>
<dbReference type="InterPro" id="IPR011650">
    <property type="entry name" value="Peptidase_M20_dimer"/>
</dbReference>
<name>A0AB39HQV8_9BACI</name>
<evidence type="ECO:0000259" key="2">
    <source>
        <dbReference type="Pfam" id="PF07687"/>
    </source>
</evidence>
<accession>A0AB39HQV8</accession>
<evidence type="ECO:0000313" key="3">
    <source>
        <dbReference type="EMBL" id="XDK32699.1"/>
    </source>
</evidence>
<proteinExistence type="predicted"/>
<dbReference type="SUPFAM" id="SSF53187">
    <property type="entry name" value="Zn-dependent exopeptidases"/>
    <property type="match status" value="1"/>
</dbReference>
<dbReference type="Pfam" id="PF01546">
    <property type="entry name" value="Peptidase_M20"/>
    <property type="match status" value="1"/>
</dbReference>
<dbReference type="NCBIfam" id="TIGR01891">
    <property type="entry name" value="amidohydrolases"/>
    <property type="match status" value="1"/>
</dbReference>
<reference evidence="3" key="1">
    <citation type="submission" date="2024-07" db="EMBL/GenBank/DDBJ databases">
        <title>Halotolerant mesophilic bacterium Ornithinibacillus sp. 4-3, sp. nov., isolated from soil.</title>
        <authorList>
            <person name="Sidarenka A.V."/>
            <person name="Guliayeva D.E."/>
            <person name="Leanovich S.I."/>
            <person name="Hileuskaya K.S."/>
            <person name="Akhremchuk A.E."/>
            <person name="Sikolenko M.A."/>
            <person name="Valentovich L.N."/>
        </authorList>
    </citation>
    <scope>NUCLEOTIDE SEQUENCE</scope>
    <source>
        <strain evidence="3">4-3</strain>
    </source>
</reference>
<dbReference type="InterPro" id="IPR036264">
    <property type="entry name" value="Bact_exopeptidase_dim_dom"/>
</dbReference>
<dbReference type="PANTHER" id="PTHR11014">
    <property type="entry name" value="PEPTIDASE M20 FAMILY MEMBER"/>
    <property type="match status" value="1"/>
</dbReference>
<sequence length="424" mass="46847">MDTFMLAKQAEEYVVGLYRDLHEHPEIGMQEERTIQVIVDELSKLGIENEIIPHGGIIGIIEGDRPGKTIVLRADIDALPMKEEPNNLKQPKVVVSQDDRAAHTCGHDGHTAMLLGAAKILVENKQALEGKVILAFEQGEEVGGGIYRILSRLVEMGADGIWGIHLKSDIPTGKISVDAGPRMSGVSGFQVTIKGKSGHGSRPDLSFSPVDCFTDFHQSLQAMRLKSLDPFMPITYSIGSVSAGMAANVIPEELAFSGTIRYLHYEQGLAGAEEFIRLLERKCEEYHCTYHFDMKPVARNLSVYNEETCAGIAEQAIKKAIGEDVVYSYPAWMASEPFSFYQKYFPGVFAFVGIESKEKGTGAEHHNAFFEIDEDALPFGVAATVQYAIDFLQSNVSIDYPRESQSVADFFKEMNTKPYEPPVV</sequence>
<dbReference type="Pfam" id="PF07687">
    <property type="entry name" value="M20_dimer"/>
    <property type="match status" value="1"/>
</dbReference>
<feature type="domain" description="Peptidase M20 dimerisation" evidence="2">
    <location>
        <begin position="185"/>
        <end position="286"/>
    </location>
</feature>
<feature type="binding site" evidence="1">
    <location>
        <position position="141"/>
    </location>
    <ligand>
        <name>Mn(2+)</name>
        <dbReference type="ChEBI" id="CHEBI:29035"/>
        <label>2</label>
    </ligand>
</feature>
<dbReference type="GO" id="GO:0046872">
    <property type="term" value="F:metal ion binding"/>
    <property type="evidence" value="ECO:0007669"/>
    <property type="project" value="UniProtKB-KW"/>
</dbReference>
<evidence type="ECO:0000256" key="1">
    <source>
        <dbReference type="PIRSR" id="PIRSR005962-1"/>
    </source>
</evidence>
<dbReference type="Gene3D" id="3.30.70.360">
    <property type="match status" value="1"/>
</dbReference>
<keyword evidence="1" id="KW-0464">Manganese</keyword>
<dbReference type="PANTHER" id="PTHR11014:SF63">
    <property type="entry name" value="METALLOPEPTIDASE, PUTATIVE (AFU_ORTHOLOGUE AFUA_6G09600)-RELATED"/>
    <property type="match status" value="1"/>
</dbReference>
<dbReference type="PIRSF" id="PIRSF005962">
    <property type="entry name" value="Pept_M20D_amidohydro"/>
    <property type="match status" value="1"/>
</dbReference>
<keyword evidence="1" id="KW-0479">Metal-binding</keyword>
<feature type="binding site" evidence="1">
    <location>
        <position position="366"/>
    </location>
    <ligand>
        <name>Mn(2+)</name>
        <dbReference type="ChEBI" id="CHEBI:29035"/>
        <label>2</label>
    </ligand>
</feature>
<dbReference type="InterPro" id="IPR017439">
    <property type="entry name" value="Amidohydrolase"/>
</dbReference>
<dbReference type="SUPFAM" id="SSF55031">
    <property type="entry name" value="Bacterial exopeptidase dimerisation domain"/>
    <property type="match status" value="1"/>
</dbReference>
<dbReference type="InterPro" id="IPR002933">
    <property type="entry name" value="Peptidase_M20"/>
</dbReference>
<dbReference type="Gene3D" id="3.40.630.10">
    <property type="entry name" value="Zn peptidases"/>
    <property type="match status" value="1"/>
</dbReference>
<dbReference type="EMBL" id="CP162599">
    <property type="protein sequence ID" value="XDK32699.1"/>
    <property type="molecule type" value="Genomic_DNA"/>
</dbReference>
<comment type="cofactor">
    <cofactor evidence="1">
        <name>Mn(2+)</name>
        <dbReference type="ChEBI" id="CHEBI:29035"/>
    </cofactor>
    <text evidence="1">The Mn(2+) ion enhances activity.</text>
</comment>
<feature type="binding site" evidence="1">
    <location>
        <position position="107"/>
    </location>
    <ligand>
        <name>Mn(2+)</name>
        <dbReference type="ChEBI" id="CHEBI:29035"/>
        <label>2</label>
    </ligand>
</feature>
<gene>
    <name evidence="3" type="ORF">AB4Y30_17080</name>
</gene>